<name>A0A1F6DH82_9BACT</name>
<dbReference type="SMART" id="SM00271">
    <property type="entry name" value="DnaJ"/>
    <property type="match status" value="1"/>
</dbReference>
<dbReference type="Proteomes" id="UP000176377">
    <property type="component" value="Unassembled WGS sequence"/>
</dbReference>
<evidence type="ECO:0000259" key="3">
    <source>
        <dbReference type="PROSITE" id="PS50076"/>
    </source>
</evidence>
<dbReference type="Pfam" id="PF01471">
    <property type="entry name" value="PG_binding_1"/>
    <property type="match status" value="1"/>
</dbReference>
<dbReference type="GO" id="GO:0051787">
    <property type="term" value="F:misfolded protein binding"/>
    <property type="evidence" value="ECO:0007669"/>
    <property type="project" value="TreeGrafter"/>
</dbReference>
<evidence type="ECO:0000256" key="1">
    <source>
        <dbReference type="ARBA" id="ARBA00023186"/>
    </source>
</evidence>
<dbReference type="AlphaFoldDB" id="A0A1F6DH82"/>
<dbReference type="SUPFAM" id="SSF46565">
    <property type="entry name" value="Chaperone J-domain"/>
    <property type="match status" value="1"/>
</dbReference>
<dbReference type="Gene3D" id="1.10.287.110">
    <property type="entry name" value="DnaJ domain"/>
    <property type="match status" value="1"/>
</dbReference>
<evidence type="ECO:0000313" key="5">
    <source>
        <dbReference type="Proteomes" id="UP000176377"/>
    </source>
</evidence>
<dbReference type="GO" id="GO:0036503">
    <property type="term" value="P:ERAD pathway"/>
    <property type="evidence" value="ECO:0007669"/>
    <property type="project" value="TreeGrafter"/>
</dbReference>
<dbReference type="Pfam" id="PF00226">
    <property type="entry name" value="DnaJ"/>
    <property type="match status" value="1"/>
</dbReference>
<dbReference type="PANTHER" id="PTHR44360:SF1">
    <property type="entry name" value="DNAJ HOMOLOG SUBFAMILY B MEMBER 9"/>
    <property type="match status" value="1"/>
</dbReference>
<dbReference type="PRINTS" id="PR00625">
    <property type="entry name" value="JDOMAIN"/>
</dbReference>
<feature type="region of interest" description="Disordered" evidence="2">
    <location>
        <begin position="316"/>
        <end position="349"/>
    </location>
</feature>
<proteinExistence type="predicted"/>
<comment type="caution">
    <text evidence="4">The sequence shown here is derived from an EMBL/GenBank/DDBJ whole genome shotgun (WGS) entry which is preliminary data.</text>
</comment>
<dbReference type="PROSITE" id="PS00636">
    <property type="entry name" value="DNAJ_1"/>
    <property type="match status" value="1"/>
</dbReference>
<dbReference type="SUPFAM" id="SSF47090">
    <property type="entry name" value="PGBD-like"/>
    <property type="match status" value="1"/>
</dbReference>
<keyword evidence="1" id="KW-0143">Chaperone</keyword>
<dbReference type="CDD" id="cd06257">
    <property type="entry name" value="DnaJ"/>
    <property type="match status" value="1"/>
</dbReference>
<dbReference type="InterPro" id="IPR036366">
    <property type="entry name" value="PGBDSf"/>
</dbReference>
<dbReference type="InterPro" id="IPR002477">
    <property type="entry name" value="Peptidoglycan-bd-like"/>
</dbReference>
<dbReference type="GO" id="GO:0051087">
    <property type="term" value="F:protein-folding chaperone binding"/>
    <property type="evidence" value="ECO:0007669"/>
    <property type="project" value="TreeGrafter"/>
</dbReference>
<protein>
    <recommendedName>
        <fullName evidence="3">J domain-containing protein</fullName>
    </recommendedName>
</protein>
<dbReference type="InterPro" id="IPR051948">
    <property type="entry name" value="Hsp70_co-chaperone_J-domain"/>
</dbReference>
<accession>A0A1F6DH82</accession>
<feature type="compositionally biased region" description="Polar residues" evidence="2">
    <location>
        <begin position="320"/>
        <end position="346"/>
    </location>
</feature>
<gene>
    <name evidence="4" type="ORF">A2765_01485</name>
</gene>
<evidence type="ECO:0000313" key="4">
    <source>
        <dbReference type="EMBL" id="OGG60768.1"/>
    </source>
</evidence>
<dbReference type="PANTHER" id="PTHR44360">
    <property type="entry name" value="DNAJ HOMOLOG SUBFAMILY B MEMBER 9"/>
    <property type="match status" value="1"/>
</dbReference>
<organism evidence="4 5">
    <name type="scientific">Candidatus Kaiserbacteria bacterium RIFCSPHIGHO2_01_FULL_56_24</name>
    <dbReference type="NCBI Taxonomy" id="1798487"/>
    <lineage>
        <taxon>Bacteria</taxon>
        <taxon>Candidatus Kaiseribacteriota</taxon>
    </lineage>
</organism>
<dbReference type="EMBL" id="MFLA01000001">
    <property type="protein sequence ID" value="OGG60768.1"/>
    <property type="molecule type" value="Genomic_DNA"/>
</dbReference>
<dbReference type="InterPro" id="IPR036869">
    <property type="entry name" value="J_dom_sf"/>
</dbReference>
<sequence>MQEWENQPVDYYKILQSDPGAETDVIEGAYKKLCKYHPDKPGGNEEKFKKINKAWEILRDPRKRQDYDTWYQHHYAKGHTTAAPPLQPPRLVAEPDVLSFDNLYPGRTETRSFVLKNEGGDIQKYCKIDPPDPQGPLRTIQPSSNQFPLTVTVGAVGAGWGRSVTEDIVIRFDGMETRLRVEISTRPLTAWTALSEAGGFIARVLRKVPGALIWRRKARAVPVRRTSVSGKKTVGWILVILLLFWGGSELMKMARQQFVFTRDLAQGAEGNEVTELQKRLASAGVYSAPITGYFGDATEDAVKAYQKAHSIEPTGIVGPQTRTWLNGSEPDSNTAAERSASDTRPVSQAGAAATILHEPPLSDSPAAVVVTLVDESGKPALDAVYKSSPDRSGGYMPHIAVIDSASGSVVWQKECLSQGSCSFGHPRTGIFETDPLPVGKYLLKVTIPAGVFETAAITLAEKEFEVKGDQKILSLGSLTLIGIRSSP</sequence>
<dbReference type="PROSITE" id="PS50076">
    <property type="entry name" value="DNAJ_2"/>
    <property type="match status" value="1"/>
</dbReference>
<feature type="domain" description="J" evidence="3">
    <location>
        <begin position="10"/>
        <end position="71"/>
    </location>
</feature>
<dbReference type="InterPro" id="IPR036365">
    <property type="entry name" value="PGBD-like_sf"/>
</dbReference>
<dbReference type="InterPro" id="IPR018253">
    <property type="entry name" value="DnaJ_domain_CS"/>
</dbReference>
<evidence type="ECO:0000256" key="2">
    <source>
        <dbReference type="SAM" id="MobiDB-lite"/>
    </source>
</evidence>
<dbReference type="Gene3D" id="1.10.101.10">
    <property type="entry name" value="PGBD-like superfamily/PGBD"/>
    <property type="match status" value="1"/>
</dbReference>
<dbReference type="InterPro" id="IPR001623">
    <property type="entry name" value="DnaJ_domain"/>
</dbReference>
<reference evidence="4 5" key="1">
    <citation type="journal article" date="2016" name="Nat. Commun.">
        <title>Thousands of microbial genomes shed light on interconnected biogeochemical processes in an aquifer system.</title>
        <authorList>
            <person name="Anantharaman K."/>
            <person name="Brown C.T."/>
            <person name="Hug L.A."/>
            <person name="Sharon I."/>
            <person name="Castelle C.J."/>
            <person name="Probst A.J."/>
            <person name="Thomas B.C."/>
            <person name="Singh A."/>
            <person name="Wilkins M.J."/>
            <person name="Karaoz U."/>
            <person name="Brodie E.L."/>
            <person name="Williams K.H."/>
            <person name="Hubbard S.S."/>
            <person name="Banfield J.F."/>
        </authorList>
    </citation>
    <scope>NUCLEOTIDE SEQUENCE [LARGE SCALE GENOMIC DNA]</scope>
</reference>